<proteinExistence type="predicted"/>
<dbReference type="Gene3D" id="3.40.30.10">
    <property type="entry name" value="Glutaredoxin"/>
    <property type="match status" value="1"/>
</dbReference>
<dbReference type="RefSeq" id="WP_269331675.1">
    <property type="nucleotide sequence ID" value="NZ_JAMZFT010000001.1"/>
</dbReference>
<keyword evidence="3" id="KW-1185">Reference proteome</keyword>
<dbReference type="SUPFAM" id="SSF109854">
    <property type="entry name" value="DinB/YfiT-like putative metalloenzymes"/>
    <property type="match status" value="1"/>
</dbReference>
<evidence type="ECO:0000259" key="1">
    <source>
        <dbReference type="Pfam" id="PF00462"/>
    </source>
</evidence>
<evidence type="ECO:0000313" key="3">
    <source>
        <dbReference type="Proteomes" id="UP001055804"/>
    </source>
</evidence>
<accession>A0A9J6PBY8</accession>
<comment type="caution">
    <text evidence="2">The sequence shown here is derived from an EMBL/GenBank/DDBJ whole genome shotgun (WGS) entry which is preliminary data.</text>
</comment>
<reference evidence="2" key="1">
    <citation type="submission" date="2022-06" db="EMBL/GenBank/DDBJ databases">
        <title>Isolation and Genomics of Futiania mangrovii gen. nov., sp. nov., a Rare and Metabolically-versatile member in the Class Alphaproteobacteria.</title>
        <authorList>
            <person name="Liu L."/>
            <person name="Huang W.-C."/>
            <person name="Pan J."/>
            <person name="Li J."/>
            <person name="Huang Y."/>
            <person name="Du H."/>
            <person name="Liu Y."/>
            <person name="Li M."/>
        </authorList>
    </citation>
    <scope>NUCLEOTIDE SEQUENCE</scope>
    <source>
        <strain evidence="2">FT118</strain>
    </source>
</reference>
<feature type="domain" description="Glutaredoxin" evidence="1">
    <location>
        <begin position="12"/>
        <end position="67"/>
    </location>
</feature>
<sequence length="263" mass="30500">MTQTIPTAEDRISVYWQTGCTSCLRTKEFLTEHGIEFRSRNVLEDDTALDELARFGLRQVPIVVRGDEWANGQILRDVAKLCGIPWGDDRILPPEELRRRINTIIAATRENTLKLPQSEMQTNLPNRPRSYADLVYHTFNIVDAFVEQEEGIPLVYESYYRLPPKEMQTPEGLAAYGDHVARRFNDWFDANGKSVDWSERVDVYYGEQSRHDFLERTTWHSGQHARQLIWVLERLGIEPAHRFAPDAFRGLPIPEKVWDSEAA</sequence>
<dbReference type="Gene3D" id="1.20.120.450">
    <property type="entry name" value="dinb family like domain"/>
    <property type="match status" value="1"/>
</dbReference>
<dbReference type="Pfam" id="PF00462">
    <property type="entry name" value="Glutaredoxin"/>
    <property type="match status" value="1"/>
</dbReference>
<organism evidence="2 3">
    <name type="scientific">Futiania mangrovi</name>
    <dbReference type="NCBI Taxonomy" id="2959716"/>
    <lineage>
        <taxon>Bacteria</taxon>
        <taxon>Pseudomonadati</taxon>
        <taxon>Pseudomonadota</taxon>
        <taxon>Alphaproteobacteria</taxon>
        <taxon>Futianiales</taxon>
        <taxon>Futianiaceae</taxon>
        <taxon>Futiania</taxon>
    </lineage>
</organism>
<dbReference type="CDD" id="cd02976">
    <property type="entry name" value="NrdH"/>
    <property type="match status" value="1"/>
</dbReference>
<dbReference type="Proteomes" id="UP001055804">
    <property type="component" value="Unassembled WGS sequence"/>
</dbReference>
<dbReference type="AlphaFoldDB" id="A0A9J6PBY8"/>
<dbReference type="InterPro" id="IPR002109">
    <property type="entry name" value="Glutaredoxin"/>
</dbReference>
<dbReference type="InterPro" id="IPR036249">
    <property type="entry name" value="Thioredoxin-like_sf"/>
</dbReference>
<dbReference type="InterPro" id="IPR034660">
    <property type="entry name" value="DinB/YfiT-like"/>
</dbReference>
<dbReference type="SUPFAM" id="SSF52833">
    <property type="entry name" value="Thioredoxin-like"/>
    <property type="match status" value="1"/>
</dbReference>
<protein>
    <submittedName>
        <fullName evidence="2">DinB family protein</fullName>
    </submittedName>
</protein>
<evidence type="ECO:0000313" key="2">
    <source>
        <dbReference type="EMBL" id="MCP1335742.1"/>
    </source>
</evidence>
<gene>
    <name evidence="2" type="ORF">NJQ99_04905</name>
</gene>
<name>A0A9J6PBY8_9PROT</name>
<dbReference type="EMBL" id="JAMZFT010000001">
    <property type="protein sequence ID" value="MCP1335742.1"/>
    <property type="molecule type" value="Genomic_DNA"/>
</dbReference>
<dbReference type="PROSITE" id="PS51354">
    <property type="entry name" value="GLUTAREDOXIN_2"/>
    <property type="match status" value="1"/>
</dbReference>